<protein>
    <submittedName>
        <fullName evidence="2">Uncharacterized protein</fullName>
    </submittedName>
</protein>
<feature type="region of interest" description="Disordered" evidence="1">
    <location>
        <begin position="412"/>
        <end position="432"/>
    </location>
</feature>
<keyword evidence="3" id="KW-1185">Reference proteome</keyword>
<dbReference type="EMBL" id="FOGQ01000003">
    <property type="protein sequence ID" value="SER76621.1"/>
    <property type="molecule type" value="Genomic_DNA"/>
</dbReference>
<evidence type="ECO:0000256" key="1">
    <source>
        <dbReference type="SAM" id="MobiDB-lite"/>
    </source>
</evidence>
<gene>
    <name evidence="2" type="ORF">SAMN05661109_00932</name>
</gene>
<name>A0A1H9RUL4_9CORY</name>
<proteinExistence type="predicted"/>
<accession>A0A1H9RUL4</accession>
<dbReference type="RefSeq" id="WP_092256918.1">
    <property type="nucleotide sequence ID" value="NZ_CP047199.1"/>
</dbReference>
<dbReference type="AlphaFoldDB" id="A0A1H9RUL4"/>
<reference evidence="3" key="1">
    <citation type="submission" date="2016-10" db="EMBL/GenBank/DDBJ databases">
        <authorList>
            <person name="Varghese N."/>
            <person name="Submissions S."/>
        </authorList>
    </citation>
    <scope>NUCLEOTIDE SEQUENCE [LARGE SCALE GENOMIC DNA]</scope>
    <source>
        <strain evidence="3">DSM 20524</strain>
    </source>
</reference>
<evidence type="ECO:0000313" key="2">
    <source>
        <dbReference type="EMBL" id="SER76621.1"/>
    </source>
</evidence>
<sequence length="432" mass="44155">MLSVDTDQLRQHADVTAGLIDELDTLHRHTQGAGPGASFTTIPGLVELGAYHRECLSGPEGSALHAIAYLNRHVTFVVDALRADADVIDAGDDDNARALEGMPIDDVTVVLPTLPELGFAPLPHPGVAGNDPVAIPDLTTFTAAVETTNLDEVYRSVWLWGELARIAESVGIRFTTMSRDLSTTMEGQSTEQASKTLEMLASIAQAIALAAQIMQLCVEFIAVIVDILRAVLGVLGPGLGMLDAAARALVERSFLDALPGQLGVLLRHAVPPLLSLISGQLRGGADALSWIAQRFAAGAPQLQWPADVEKTMCLCGQGSSPLADMLDPQEKAVSAADASTQAAAVPGAAAGVSAAAGIGAAQPGVAAAPSILGSGVSIAQAHNAALPAGIGVGSPATRGVATGPMMAPMAAGRVAATPRTKRSPDQGPGLRC</sequence>
<dbReference type="Proteomes" id="UP000198929">
    <property type="component" value="Unassembled WGS sequence"/>
</dbReference>
<evidence type="ECO:0000313" key="3">
    <source>
        <dbReference type="Proteomes" id="UP000198929"/>
    </source>
</evidence>
<organism evidence="2 3">
    <name type="scientific">Corynebacterium cystitidis DSM 20524</name>
    <dbReference type="NCBI Taxonomy" id="1121357"/>
    <lineage>
        <taxon>Bacteria</taxon>
        <taxon>Bacillati</taxon>
        <taxon>Actinomycetota</taxon>
        <taxon>Actinomycetes</taxon>
        <taxon>Mycobacteriales</taxon>
        <taxon>Corynebacteriaceae</taxon>
        <taxon>Corynebacterium</taxon>
    </lineage>
</organism>